<feature type="transmembrane region" description="Helical" evidence="1">
    <location>
        <begin position="47"/>
        <end position="66"/>
    </location>
</feature>
<reference evidence="2 3" key="1">
    <citation type="submission" date="2018-05" db="EMBL/GenBank/DDBJ databases">
        <title>Coraliomargarita sinensis sp. nov., isolated from a marine solar saltern.</title>
        <authorList>
            <person name="Zhou L.Y."/>
        </authorList>
    </citation>
    <scope>NUCLEOTIDE SEQUENCE [LARGE SCALE GENOMIC DNA]</scope>
    <source>
        <strain evidence="2 3">WN38</strain>
    </source>
</reference>
<evidence type="ECO:0000313" key="2">
    <source>
        <dbReference type="EMBL" id="PXA04154.1"/>
    </source>
</evidence>
<dbReference type="InParanoid" id="A0A317ZF30"/>
<gene>
    <name evidence="2" type="ORF">DDZ13_08935</name>
</gene>
<evidence type="ECO:0000256" key="1">
    <source>
        <dbReference type="SAM" id="Phobius"/>
    </source>
</evidence>
<protein>
    <submittedName>
        <fullName evidence="2">Uncharacterized protein</fullName>
    </submittedName>
</protein>
<sequence length="71" mass="8186">MKKTEKGKFRFTGIDYAILAAVILVLVAVGIRFYYVFNADWPSIFESMTLVDWVISALVLGLIEFIRRKLK</sequence>
<evidence type="ECO:0000313" key="3">
    <source>
        <dbReference type="Proteomes" id="UP000247099"/>
    </source>
</evidence>
<comment type="caution">
    <text evidence="2">The sequence shown here is derived from an EMBL/GenBank/DDBJ whole genome shotgun (WGS) entry which is preliminary data.</text>
</comment>
<keyword evidence="1" id="KW-1133">Transmembrane helix</keyword>
<dbReference type="Proteomes" id="UP000247099">
    <property type="component" value="Unassembled WGS sequence"/>
</dbReference>
<accession>A0A317ZF30</accession>
<dbReference type="EMBL" id="QHJQ01000005">
    <property type="protein sequence ID" value="PXA04154.1"/>
    <property type="molecule type" value="Genomic_DNA"/>
</dbReference>
<keyword evidence="3" id="KW-1185">Reference proteome</keyword>
<dbReference type="AlphaFoldDB" id="A0A317ZF30"/>
<keyword evidence="1" id="KW-0812">Transmembrane</keyword>
<name>A0A317ZF30_9BACT</name>
<keyword evidence="1" id="KW-0472">Membrane</keyword>
<proteinExistence type="predicted"/>
<organism evidence="2 3">
    <name type="scientific">Coraliomargarita sinensis</name>
    <dbReference type="NCBI Taxonomy" id="2174842"/>
    <lineage>
        <taxon>Bacteria</taxon>
        <taxon>Pseudomonadati</taxon>
        <taxon>Verrucomicrobiota</taxon>
        <taxon>Opitutia</taxon>
        <taxon>Puniceicoccales</taxon>
        <taxon>Coraliomargaritaceae</taxon>
        <taxon>Coraliomargarita</taxon>
    </lineage>
</organism>
<feature type="transmembrane region" description="Helical" evidence="1">
    <location>
        <begin position="12"/>
        <end position="35"/>
    </location>
</feature>